<comment type="pathway">
    <text evidence="2">Cell wall biogenesis; peptidoglycan biosynthesis.</text>
</comment>
<keyword evidence="2" id="KW-0573">Peptidoglycan synthesis</keyword>
<dbReference type="GO" id="GO:0051301">
    <property type="term" value="P:cell division"/>
    <property type="evidence" value="ECO:0007669"/>
    <property type="project" value="UniProtKB-KW"/>
</dbReference>
<keyword evidence="2" id="KW-0133">Cell shape</keyword>
<feature type="domain" description="Mur ligase C-terminal" evidence="4">
    <location>
        <begin position="267"/>
        <end position="390"/>
    </location>
</feature>
<keyword evidence="2" id="KW-0131">Cell cycle</keyword>
<dbReference type="InterPro" id="IPR005761">
    <property type="entry name" value="UDP-N-AcMur-Glu-dNH2Pim_ligase"/>
</dbReference>
<evidence type="ECO:0008006" key="8">
    <source>
        <dbReference type="Google" id="ProtNLM"/>
    </source>
</evidence>
<dbReference type="UniPathway" id="UPA00219"/>
<evidence type="ECO:0000313" key="7">
    <source>
        <dbReference type="Proteomes" id="UP000231143"/>
    </source>
</evidence>
<dbReference type="Gene3D" id="3.40.1190.10">
    <property type="entry name" value="Mur-like, catalytic domain"/>
    <property type="match status" value="1"/>
</dbReference>
<protein>
    <recommendedName>
        <fullName evidence="8">UDP-N-acetylmuramoyl-L-alanyl-D-glutamate--2, 6-diaminopimelate ligase</fullName>
    </recommendedName>
</protein>
<dbReference type="PANTHER" id="PTHR23135:SF4">
    <property type="entry name" value="UDP-N-ACETYLMURAMOYL-L-ALANYL-D-GLUTAMATE--2,6-DIAMINOPIMELATE LIGASE MURE HOMOLOG, CHLOROPLASTIC"/>
    <property type="match status" value="1"/>
</dbReference>
<dbReference type="InterPro" id="IPR036565">
    <property type="entry name" value="Mur-like_cat_sf"/>
</dbReference>
<evidence type="ECO:0000313" key="6">
    <source>
        <dbReference type="EMBL" id="PIP86956.1"/>
    </source>
</evidence>
<dbReference type="Pfam" id="PF08245">
    <property type="entry name" value="Mur_ligase_M"/>
    <property type="match status" value="1"/>
</dbReference>
<keyword evidence="2" id="KW-0961">Cell wall biogenesis/degradation</keyword>
<feature type="domain" description="Mur ligase central" evidence="5">
    <location>
        <begin position="48"/>
        <end position="244"/>
    </location>
</feature>
<feature type="transmembrane region" description="Helical" evidence="3">
    <location>
        <begin position="16"/>
        <end position="38"/>
    </location>
</feature>
<dbReference type="GO" id="GO:0009252">
    <property type="term" value="P:peptidoglycan biosynthetic process"/>
    <property type="evidence" value="ECO:0007669"/>
    <property type="project" value="UniProtKB-UniPathway"/>
</dbReference>
<dbReference type="Pfam" id="PF02875">
    <property type="entry name" value="Mur_ligase_C"/>
    <property type="match status" value="1"/>
</dbReference>
<dbReference type="InterPro" id="IPR004101">
    <property type="entry name" value="Mur_ligase_C"/>
</dbReference>
<evidence type="ECO:0000256" key="2">
    <source>
        <dbReference type="RuleBase" id="RU004135"/>
    </source>
</evidence>
<comment type="caution">
    <text evidence="6">The sequence shown here is derived from an EMBL/GenBank/DDBJ whole genome shotgun (WGS) entry which is preliminary data.</text>
</comment>
<dbReference type="GO" id="GO:0071555">
    <property type="term" value="P:cell wall organization"/>
    <property type="evidence" value="ECO:0007669"/>
    <property type="project" value="UniProtKB-KW"/>
</dbReference>
<keyword evidence="2" id="KW-0132">Cell division</keyword>
<dbReference type="NCBIfam" id="TIGR01085">
    <property type="entry name" value="murE"/>
    <property type="match status" value="1"/>
</dbReference>
<dbReference type="SUPFAM" id="SSF53244">
    <property type="entry name" value="MurD-like peptide ligases, peptide-binding domain"/>
    <property type="match status" value="1"/>
</dbReference>
<dbReference type="GO" id="GO:0008360">
    <property type="term" value="P:regulation of cell shape"/>
    <property type="evidence" value="ECO:0007669"/>
    <property type="project" value="UniProtKB-KW"/>
</dbReference>
<dbReference type="InterPro" id="IPR036615">
    <property type="entry name" value="Mur_ligase_C_dom_sf"/>
</dbReference>
<evidence type="ECO:0000256" key="3">
    <source>
        <dbReference type="SAM" id="Phobius"/>
    </source>
</evidence>
<dbReference type="GO" id="GO:0005737">
    <property type="term" value="C:cytoplasm"/>
    <property type="evidence" value="ECO:0007669"/>
    <property type="project" value="UniProtKB-SubCell"/>
</dbReference>
<dbReference type="SUPFAM" id="SSF53623">
    <property type="entry name" value="MurD-like peptide ligases, catalytic domain"/>
    <property type="match status" value="1"/>
</dbReference>
<reference evidence="6 7" key="1">
    <citation type="submission" date="2017-09" db="EMBL/GenBank/DDBJ databases">
        <title>Depth-based differentiation of microbial function through sediment-hosted aquifers and enrichment of novel symbionts in the deep terrestrial subsurface.</title>
        <authorList>
            <person name="Probst A.J."/>
            <person name="Ladd B."/>
            <person name="Jarett J.K."/>
            <person name="Geller-Mcgrath D.E."/>
            <person name="Sieber C.M."/>
            <person name="Emerson J.B."/>
            <person name="Anantharaman K."/>
            <person name="Thomas B.C."/>
            <person name="Malmstrom R."/>
            <person name="Stieglmeier M."/>
            <person name="Klingl A."/>
            <person name="Woyke T."/>
            <person name="Ryan C.M."/>
            <person name="Banfield J.F."/>
        </authorList>
    </citation>
    <scope>NUCLEOTIDE SEQUENCE [LARGE SCALE GENOMIC DNA]</scope>
    <source>
        <strain evidence="6">CG22_combo_CG10-13_8_21_14_all_36_13</strain>
    </source>
</reference>
<gene>
    <name evidence="6" type="ORF">COW81_02915</name>
</gene>
<comment type="subcellular location">
    <subcellularLocation>
        <location evidence="2">Cytoplasm</location>
    </subcellularLocation>
</comment>
<name>A0A2H0DXQ4_9BACT</name>
<sequence length="423" mass="47803">MESVLRQIKKMMPRKLFEAISPTYHFVLSFLGALIYWFPSRKITVIGITGTKGKTSTVEVLNAFLEEAGYKTALAGTLRFKVGKENIENKFKMTMPGRFFVQKLLRCAVNSGCQFAIVEMTSQGVLQSRHRFISLDALIFTNLAPEHIEAHGSYEKYLEAKLKIAKSLEKSNKKNKAIISNIDDKEGEKFLNIKVKNKYPYSIKDAEPYSLEKNGLSMTYDSVLMRSHLSGLFNVYNILAASFCASHFNVETSAIKKALKGFKGIRGRVEHIDMGQEFNVIVDYAHTPDSLEKVYEVFQNSKKICVLGNTGGGRDRWKRKEMAKIAELHCSNIILTNEDPYDEDPRAIIDEMARAITIPKYQIIMDRRNAIKEAIKIADTGDTVIITGKGTDPYIMGPNGTKIEWDDATVAREELEKIINENN</sequence>
<keyword evidence="3" id="KW-1133">Transmembrane helix</keyword>
<dbReference type="EMBL" id="PCTT01000038">
    <property type="protein sequence ID" value="PIP86956.1"/>
    <property type="molecule type" value="Genomic_DNA"/>
</dbReference>
<dbReference type="GO" id="GO:0016881">
    <property type="term" value="F:acid-amino acid ligase activity"/>
    <property type="evidence" value="ECO:0007669"/>
    <property type="project" value="InterPro"/>
</dbReference>
<evidence type="ECO:0000259" key="5">
    <source>
        <dbReference type="Pfam" id="PF08245"/>
    </source>
</evidence>
<organism evidence="6 7">
    <name type="scientific">Candidatus Campbellbacteria bacterium CG22_combo_CG10-13_8_21_14_all_36_13</name>
    <dbReference type="NCBI Taxonomy" id="1974529"/>
    <lineage>
        <taxon>Bacteria</taxon>
        <taxon>Candidatus Campbelliibacteriota</taxon>
    </lineage>
</organism>
<comment type="similarity">
    <text evidence="1">Belongs to the MurCDEF family. MurE subfamily.</text>
</comment>
<dbReference type="Gene3D" id="3.90.190.20">
    <property type="entry name" value="Mur ligase, C-terminal domain"/>
    <property type="match status" value="1"/>
</dbReference>
<proteinExistence type="inferred from homology"/>
<accession>A0A2H0DXQ4</accession>
<keyword evidence="3" id="KW-0472">Membrane</keyword>
<dbReference type="GO" id="GO:0005524">
    <property type="term" value="F:ATP binding"/>
    <property type="evidence" value="ECO:0007669"/>
    <property type="project" value="InterPro"/>
</dbReference>
<dbReference type="Proteomes" id="UP000231143">
    <property type="component" value="Unassembled WGS sequence"/>
</dbReference>
<evidence type="ECO:0000259" key="4">
    <source>
        <dbReference type="Pfam" id="PF02875"/>
    </source>
</evidence>
<evidence type="ECO:0000256" key="1">
    <source>
        <dbReference type="ARBA" id="ARBA00005898"/>
    </source>
</evidence>
<dbReference type="PANTHER" id="PTHR23135">
    <property type="entry name" value="MUR LIGASE FAMILY MEMBER"/>
    <property type="match status" value="1"/>
</dbReference>
<keyword evidence="3" id="KW-0812">Transmembrane</keyword>
<dbReference type="InterPro" id="IPR013221">
    <property type="entry name" value="Mur_ligase_cen"/>
</dbReference>
<dbReference type="AlphaFoldDB" id="A0A2H0DXQ4"/>